<dbReference type="Proteomes" id="UP000292373">
    <property type="component" value="Unassembled WGS sequence"/>
</dbReference>
<dbReference type="PANTHER" id="PTHR23355:SF9">
    <property type="entry name" value="DIS3-LIKE EXONUCLEASE 2"/>
    <property type="match status" value="1"/>
</dbReference>
<dbReference type="GO" id="GO:0003723">
    <property type="term" value="F:RNA binding"/>
    <property type="evidence" value="ECO:0007669"/>
    <property type="project" value="InterPro"/>
</dbReference>
<dbReference type="InterPro" id="IPR040596">
    <property type="entry name" value="RNase_II_C_S1"/>
</dbReference>
<dbReference type="Pfam" id="PF00773">
    <property type="entry name" value="RNB"/>
    <property type="match status" value="1"/>
</dbReference>
<dbReference type="EMBL" id="SDMQ01000002">
    <property type="protein sequence ID" value="TBT87376.1"/>
    <property type="molecule type" value="Genomic_DNA"/>
</dbReference>
<dbReference type="PANTHER" id="PTHR23355">
    <property type="entry name" value="RIBONUCLEASE"/>
    <property type="match status" value="1"/>
</dbReference>
<dbReference type="GO" id="GO:0006402">
    <property type="term" value="P:mRNA catabolic process"/>
    <property type="evidence" value="ECO:0007669"/>
    <property type="project" value="TreeGrafter"/>
</dbReference>
<gene>
    <name evidence="2" type="ORF">ET989_03460</name>
</gene>
<dbReference type="InterPro" id="IPR001900">
    <property type="entry name" value="RNase_II/R"/>
</dbReference>
<dbReference type="InterPro" id="IPR050180">
    <property type="entry name" value="RNR_Ribonuclease"/>
</dbReference>
<dbReference type="RefSeq" id="WP_131167162.1">
    <property type="nucleotide sequence ID" value="NZ_SDMQ01000002.1"/>
</dbReference>
<dbReference type="SUPFAM" id="SSF50249">
    <property type="entry name" value="Nucleic acid-binding proteins"/>
    <property type="match status" value="1"/>
</dbReference>
<evidence type="ECO:0000259" key="1">
    <source>
        <dbReference type="SMART" id="SM00955"/>
    </source>
</evidence>
<proteinExistence type="predicted"/>
<dbReference type="AlphaFoldDB" id="A0A4Q9KHM5"/>
<dbReference type="OrthoDB" id="5800376at2"/>
<name>A0A4Q9KHM5_9ACTN</name>
<sequence>MPALHLAIRDGAPEPIRAGLARLREELEVPGDFPADVLAEAERAASAVDLPGLDRTDLALVTIDPPGSTDLDQAVFIERDGDGYVVWYAIADVGAFVTPGGAIDREAHERGVTLYAPDGRTPLHPPVLSEGAASLLPDQLRPALLWEHRLDAAGEALSTTVVRARVRSREQLTYAGVQDAIDAGTARESLQLLREVGRKREALEAARGGVSLQIPEQEIRVTSSGGWELEFRRTLPVEGWNAQISLLTGLQAAGIMLDAKVGILRTLPPAQQYGIDKLRRVAKGLGITWPGKVNYPEFVRSLDPAQPKHLAMLNACTALFRGAGYAAFDGEVPEQPLHGAMNAAYAHATAPLRRLVDRYVGEACLALCAGEPVPDWVRAELDALPKAMGSATQRSNKYERGILDLVEALVLADRVGETFTGTLVEWNEKDDHGEIQLAEPAVAARLTGRRPELGEEVAARLAKADVRTGEVEFRA</sequence>
<feature type="domain" description="RNB" evidence="1">
    <location>
        <begin position="52"/>
        <end position="370"/>
    </location>
</feature>
<keyword evidence="3" id="KW-1185">Reference proteome</keyword>
<dbReference type="GO" id="GO:0004540">
    <property type="term" value="F:RNA nuclease activity"/>
    <property type="evidence" value="ECO:0007669"/>
    <property type="project" value="InterPro"/>
</dbReference>
<dbReference type="SMART" id="SM00955">
    <property type="entry name" value="RNB"/>
    <property type="match status" value="1"/>
</dbReference>
<organism evidence="2 3">
    <name type="scientific">Propioniciclava sinopodophylli</name>
    <dbReference type="NCBI Taxonomy" id="1837344"/>
    <lineage>
        <taxon>Bacteria</taxon>
        <taxon>Bacillati</taxon>
        <taxon>Actinomycetota</taxon>
        <taxon>Actinomycetes</taxon>
        <taxon>Propionibacteriales</taxon>
        <taxon>Propionibacteriaceae</taxon>
        <taxon>Propioniciclava</taxon>
    </lineage>
</organism>
<evidence type="ECO:0000313" key="2">
    <source>
        <dbReference type="EMBL" id="TBT87376.1"/>
    </source>
</evidence>
<protein>
    <submittedName>
        <fullName evidence="2">RNB domain-containing ribonuclease</fullName>
    </submittedName>
</protein>
<dbReference type="Pfam" id="PF18614">
    <property type="entry name" value="RNase_II_C_S1"/>
    <property type="match status" value="1"/>
</dbReference>
<reference evidence="2 3" key="1">
    <citation type="submission" date="2019-01" db="EMBL/GenBank/DDBJ databases">
        <title>Lactibacter flavus gen. nov., sp. nov., a novel bacterium of the family Propionibacteriaceae isolated from raw milk and dairy products.</title>
        <authorList>
            <person name="Huptas C."/>
            <person name="Wenning M."/>
            <person name="Breitenwieser F."/>
            <person name="Doll E."/>
            <person name="Von Neubeck M."/>
            <person name="Busse H.-J."/>
            <person name="Scherer S."/>
        </authorList>
    </citation>
    <scope>NUCLEOTIDE SEQUENCE [LARGE SCALE GENOMIC DNA]</scope>
    <source>
        <strain evidence="2 3">KCTC 33808</strain>
    </source>
</reference>
<evidence type="ECO:0000313" key="3">
    <source>
        <dbReference type="Proteomes" id="UP000292373"/>
    </source>
</evidence>
<comment type="caution">
    <text evidence="2">The sequence shown here is derived from an EMBL/GenBank/DDBJ whole genome shotgun (WGS) entry which is preliminary data.</text>
</comment>
<accession>A0A4Q9KHM5</accession>
<dbReference type="InterPro" id="IPR012340">
    <property type="entry name" value="NA-bd_OB-fold"/>
</dbReference>